<protein>
    <submittedName>
        <fullName evidence="2">Uncharacterized protein</fullName>
    </submittedName>
</protein>
<dbReference type="AlphaFoldDB" id="A0A381W746"/>
<reference evidence="2" key="1">
    <citation type="submission" date="2018-05" db="EMBL/GenBank/DDBJ databases">
        <authorList>
            <person name="Lanie J.A."/>
            <person name="Ng W.-L."/>
            <person name="Kazmierczak K.M."/>
            <person name="Andrzejewski T.M."/>
            <person name="Davidsen T.M."/>
            <person name="Wayne K.J."/>
            <person name="Tettelin H."/>
            <person name="Glass J.I."/>
            <person name="Rusch D."/>
            <person name="Podicherti R."/>
            <person name="Tsui H.-C.T."/>
            <person name="Winkler M.E."/>
        </authorList>
    </citation>
    <scope>NUCLEOTIDE SEQUENCE</scope>
</reference>
<sequence length="163" mass="20172">MSSLSLETVISNIILCYVFYNFLIKIIAKSHWKSQIKLDDLIDQNQENYFKKIYLKQKLEYILMCVKEERKELKEKTADLYQLIVEYEEYVKKEQEYIQINEDNDIKIQRLEEKNEKLFKIMFKFLCSFEKEIEEYKNRECEYKIREKKYLEDIQDYSYLALE</sequence>
<keyword evidence="1" id="KW-0812">Transmembrane</keyword>
<accession>A0A381W746</accession>
<name>A0A381W746_9ZZZZ</name>
<evidence type="ECO:0000313" key="2">
    <source>
        <dbReference type="EMBL" id="SVA47733.1"/>
    </source>
</evidence>
<feature type="transmembrane region" description="Helical" evidence="1">
    <location>
        <begin position="6"/>
        <end position="28"/>
    </location>
</feature>
<keyword evidence="1" id="KW-1133">Transmembrane helix</keyword>
<keyword evidence="1" id="KW-0472">Membrane</keyword>
<proteinExistence type="predicted"/>
<gene>
    <name evidence="2" type="ORF">METZ01_LOCUS100587</name>
</gene>
<organism evidence="2">
    <name type="scientific">marine metagenome</name>
    <dbReference type="NCBI Taxonomy" id="408172"/>
    <lineage>
        <taxon>unclassified sequences</taxon>
        <taxon>metagenomes</taxon>
        <taxon>ecological metagenomes</taxon>
    </lineage>
</organism>
<dbReference type="EMBL" id="UINC01010754">
    <property type="protein sequence ID" value="SVA47733.1"/>
    <property type="molecule type" value="Genomic_DNA"/>
</dbReference>
<evidence type="ECO:0000256" key="1">
    <source>
        <dbReference type="SAM" id="Phobius"/>
    </source>
</evidence>